<proteinExistence type="predicted"/>
<keyword evidence="4" id="KW-1185">Reference proteome</keyword>
<evidence type="ECO:0000256" key="1">
    <source>
        <dbReference type="SAM" id="Phobius"/>
    </source>
</evidence>
<feature type="domain" description="DUF6644" evidence="2">
    <location>
        <begin position="33"/>
        <end position="164"/>
    </location>
</feature>
<evidence type="ECO:0000313" key="3">
    <source>
        <dbReference type="EMBL" id="MDH6503992.1"/>
    </source>
</evidence>
<reference evidence="3" key="1">
    <citation type="submission" date="2023-04" db="EMBL/GenBank/DDBJ databases">
        <title>Genome Encyclopedia of Bacteria and Archaea VI: Functional Genomics of Type Strains.</title>
        <authorList>
            <person name="Whitman W."/>
        </authorList>
    </citation>
    <scope>NUCLEOTIDE SEQUENCE</scope>
    <source>
        <strain evidence="3">Enz.4-51</strain>
    </source>
</reference>
<organism evidence="3 4">
    <name type="scientific">Polynucleobacter sphagniphilus</name>
    <dbReference type="NCBI Taxonomy" id="1743169"/>
    <lineage>
        <taxon>Bacteria</taxon>
        <taxon>Pseudomonadati</taxon>
        <taxon>Pseudomonadota</taxon>
        <taxon>Betaproteobacteria</taxon>
        <taxon>Burkholderiales</taxon>
        <taxon>Burkholderiaceae</taxon>
        <taxon>Polynucleobacter</taxon>
    </lineage>
</organism>
<keyword evidence="1" id="KW-1133">Transmembrane helix</keyword>
<feature type="transmembrane region" description="Helical" evidence="1">
    <location>
        <begin position="141"/>
        <end position="162"/>
    </location>
</feature>
<dbReference type="RefSeq" id="WP_083657538.1">
    <property type="nucleotide sequence ID" value="NZ_JARXVX010000002.1"/>
</dbReference>
<name>A0AA43MAZ2_9BURK</name>
<feature type="transmembrane region" description="Helical" evidence="1">
    <location>
        <begin position="28"/>
        <end position="50"/>
    </location>
</feature>
<comment type="caution">
    <text evidence="3">The sequence shown here is derived from an EMBL/GenBank/DDBJ whole genome shotgun (WGS) entry which is preliminary data.</text>
</comment>
<keyword evidence="1" id="KW-0812">Transmembrane</keyword>
<dbReference type="Pfam" id="PF20349">
    <property type="entry name" value="DUF6644"/>
    <property type="match status" value="1"/>
</dbReference>
<dbReference type="InterPro" id="IPR046586">
    <property type="entry name" value="DUF6644"/>
</dbReference>
<dbReference type="Proteomes" id="UP001161160">
    <property type="component" value="Unassembled WGS sequence"/>
</dbReference>
<dbReference type="EMBL" id="JARXYA010000005">
    <property type="protein sequence ID" value="MDH6503992.1"/>
    <property type="molecule type" value="Genomic_DNA"/>
</dbReference>
<keyword evidence="1" id="KW-0472">Membrane</keyword>
<dbReference type="AlphaFoldDB" id="A0AA43MAZ2"/>
<sequence length="172" mass="19153">MLMNTIIDLLNWLNDSQLAVLISENDYLFPWIESIHVLAITIFFGSLALVDLRLMGLAFLEKTIYRVSEAILPLTWIAFGIALITGSLLFISKAITYSHNAFFLAKMCLLICAGINMMIFQKITGRDMADWGVGNHIPLSARLAGLISLLLWISIIICGRWIGFTLTPTMGS</sequence>
<evidence type="ECO:0000313" key="4">
    <source>
        <dbReference type="Proteomes" id="UP001161160"/>
    </source>
</evidence>
<evidence type="ECO:0000259" key="2">
    <source>
        <dbReference type="Pfam" id="PF20349"/>
    </source>
</evidence>
<dbReference type="GeneID" id="83596186"/>
<feature type="transmembrane region" description="Helical" evidence="1">
    <location>
        <begin position="101"/>
        <end position="120"/>
    </location>
</feature>
<protein>
    <recommendedName>
        <fullName evidence="2">DUF6644 domain-containing protein</fullName>
    </recommendedName>
</protein>
<accession>A0AA43MAZ2</accession>
<gene>
    <name evidence="3" type="ORF">M2127_001296</name>
</gene>
<feature type="transmembrane region" description="Helical" evidence="1">
    <location>
        <begin position="71"/>
        <end position="95"/>
    </location>
</feature>